<organism evidence="2">
    <name type="scientific">hydrothermal vent metagenome</name>
    <dbReference type="NCBI Taxonomy" id="652676"/>
    <lineage>
        <taxon>unclassified sequences</taxon>
        <taxon>metagenomes</taxon>
        <taxon>ecological metagenomes</taxon>
    </lineage>
</organism>
<feature type="transmembrane region" description="Helical" evidence="1">
    <location>
        <begin position="108"/>
        <end position="125"/>
    </location>
</feature>
<keyword evidence="1" id="KW-1133">Transmembrane helix</keyword>
<protein>
    <recommendedName>
        <fullName evidence="3">DUF2065 domain-containing protein</fullName>
    </recommendedName>
</protein>
<evidence type="ECO:0000313" key="2">
    <source>
        <dbReference type="EMBL" id="CUS57878.1"/>
    </source>
</evidence>
<keyword evidence="1" id="KW-0812">Transmembrane</keyword>
<evidence type="ECO:0008006" key="3">
    <source>
        <dbReference type="Google" id="ProtNLM"/>
    </source>
</evidence>
<feature type="transmembrane region" description="Helical" evidence="1">
    <location>
        <begin position="69"/>
        <end position="88"/>
    </location>
</feature>
<dbReference type="EMBL" id="CZQD01000050">
    <property type="protein sequence ID" value="CUS57878.1"/>
    <property type="molecule type" value="Genomic_DNA"/>
</dbReference>
<gene>
    <name evidence="2" type="ORF">MGWOODY_Hyp1233</name>
</gene>
<evidence type="ECO:0000256" key="1">
    <source>
        <dbReference type="SAM" id="Phobius"/>
    </source>
</evidence>
<dbReference type="AlphaFoldDB" id="A0A160U2J6"/>
<reference evidence="2" key="1">
    <citation type="submission" date="2015-10" db="EMBL/GenBank/DDBJ databases">
        <authorList>
            <person name="Gilbert D.G."/>
        </authorList>
    </citation>
    <scope>NUCLEOTIDE SEQUENCE</scope>
</reference>
<proteinExistence type="predicted"/>
<name>A0A160U2J6_9ZZZZ</name>
<accession>A0A160U2J6</accession>
<feature type="transmembrane region" description="Helical" evidence="1">
    <location>
        <begin position="39"/>
        <end position="57"/>
    </location>
</feature>
<sequence>MLAHTILLVFGLYFMACGAGLLANPDRMARLIDELEDSPAIGFLCGAVMIFAAGGTLSVQNSFSTATDGIATLIIAGALVEGLLLVAWPKPLWALAHWMMPDDDHLRGFGIVALALGLVVFAIGAF</sequence>
<keyword evidence="1" id="KW-0472">Membrane</keyword>